<dbReference type="Pfam" id="PF02127">
    <property type="entry name" value="Peptidase_M18"/>
    <property type="match status" value="1"/>
</dbReference>
<dbReference type="RefSeq" id="WP_278013121.1">
    <property type="nucleotide sequence ID" value="NZ_CP121208.1"/>
</dbReference>
<keyword evidence="6 9" id="KW-0378">Hydrolase</keyword>
<evidence type="ECO:0000256" key="5">
    <source>
        <dbReference type="ARBA" id="ARBA00022723"/>
    </source>
</evidence>
<keyword evidence="3 9" id="KW-0031">Aminopeptidase</keyword>
<keyword evidence="5 9" id="KW-0479">Metal-binding</keyword>
<proteinExistence type="inferred from homology"/>
<dbReference type="PANTHER" id="PTHR28570">
    <property type="entry name" value="ASPARTYL AMINOPEPTIDASE"/>
    <property type="match status" value="1"/>
</dbReference>
<keyword evidence="4 9" id="KW-0645">Protease</keyword>
<evidence type="ECO:0000313" key="11">
    <source>
        <dbReference type="EMBL" id="WFM83726.1"/>
    </source>
</evidence>
<dbReference type="SUPFAM" id="SSF101821">
    <property type="entry name" value="Aminopeptidase/glucanase lid domain"/>
    <property type="match status" value="1"/>
</dbReference>
<evidence type="ECO:0000256" key="4">
    <source>
        <dbReference type="ARBA" id="ARBA00022670"/>
    </source>
</evidence>
<evidence type="ECO:0000256" key="3">
    <source>
        <dbReference type="ARBA" id="ARBA00022438"/>
    </source>
</evidence>
<comment type="cofactor">
    <cofactor evidence="1 10">
        <name>Zn(2+)</name>
        <dbReference type="ChEBI" id="CHEBI:29105"/>
    </cofactor>
</comment>
<evidence type="ECO:0000256" key="7">
    <source>
        <dbReference type="ARBA" id="ARBA00022833"/>
    </source>
</evidence>
<dbReference type="EC" id="3.4.11.-" evidence="10"/>
<evidence type="ECO:0000256" key="9">
    <source>
        <dbReference type="RuleBase" id="RU004386"/>
    </source>
</evidence>
<name>A0ABY8G1W4_9ACTO</name>
<organism evidence="11 12">
    <name type="scientific">Arcanobacterium canis</name>
    <dbReference type="NCBI Taxonomy" id="999183"/>
    <lineage>
        <taxon>Bacteria</taxon>
        <taxon>Bacillati</taxon>
        <taxon>Actinomycetota</taxon>
        <taxon>Actinomycetes</taxon>
        <taxon>Actinomycetales</taxon>
        <taxon>Actinomycetaceae</taxon>
        <taxon>Arcanobacterium</taxon>
    </lineage>
</organism>
<dbReference type="GO" id="GO:0004177">
    <property type="term" value="F:aminopeptidase activity"/>
    <property type="evidence" value="ECO:0007669"/>
    <property type="project" value="UniProtKB-KW"/>
</dbReference>
<gene>
    <name evidence="11" type="ORF">P7079_01720</name>
</gene>
<reference evidence="11 12" key="1">
    <citation type="submission" date="2023-03" db="EMBL/GenBank/DDBJ databases">
        <title>Complete genome of Arcanobacterium canis strain DSM 25104 isolated in 2010 from a canine otitis externa in Germany.</title>
        <authorList>
            <person name="Borowiak M."/>
            <person name="Kreitlow A."/>
            <person name="Malorny B."/>
            <person name="Laemmler C."/>
            <person name="Prenger-Berninghoff E."/>
            <person name="Ploetz M."/>
            <person name="Abdulmawjood A."/>
        </authorList>
    </citation>
    <scope>NUCLEOTIDE SEQUENCE [LARGE SCALE GENOMIC DNA]</scope>
    <source>
        <strain evidence="11 12">DSM 25104</strain>
    </source>
</reference>
<dbReference type="Gene3D" id="2.30.250.10">
    <property type="entry name" value="Aminopeptidase i, Domain 2"/>
    <property type="match status" value="1"/>
</dbReference>
<evidence type="ECO:0000256" key="8">
    <source>
        <dbReference type="ARBA" id="ARBA00023049"/>
    </source>
</evidence>
<evidence type="ECO:0000256" key="6">
    <source>
        <dbReference type="ARBA" id="ARBA00022801"/>
    </source>
</evidence>
<evidence type="ECO:0000256" key="1">
    <source>
        <dbReference type="ARBA" id="ARBA00001947"/>
    </source>
</evidence>
<dbReference type="Gene3D" id="3.40.630.10">
    <property type="entry name" value="Zn peptidases"/>
    <property type="match status" value="1"/>
</dbReference>
<evidence type="ECO:0000313" key="12">
    <source>
        <dbReference type="Proteomes" id="UP001215216"/>
    </source>
</evidence>
<sequence length="430" mass="45499">MSILLPSVHAGAREFAAGFADFISSSPTSYHAADNLAQIFSDAGFSRQEESEAWQGACHGYVVRDGAVIAWRIPDGAQPGTGVKIVGSHTDSPSFKVKPNLTSSSCGYDQVNVEVYGGPLLNSWLNRDLGIAGRVVSLDGEEHLVKTPAIMTIAQVAPHLDRSVNKDLKLSAQKDYHPIWSTSEGELVNLIAQEAGVEPDRIAAMDLFAYDTCAPQIFGGLDGTDFFAAGRQDNLTSVYCALVAFLDPDIELGEDIQIFAAFNHEEIGSDTYSGAAGSFLEAVLRRMSENLFGPGSEAFERMLANSSVVSADAGHAVNPNKPELHDPAHQPVLGGGPLLKINARGAYATDASTSALFFRAAAGSHVAVQEIVSNNDVPSGTTIGPITVTRLGIPTVDCGVPLLSMHSAREISAPADLVALSQILKAYFED</sequence>
<accession>A0ABY8G1W4</accession>
<keyword evidence="12" id="KW-1185">Reference proteome</keyword>
<dbReference type="SUPFAM" id="SSF53187">
    <property type="entry name" value="Zn-dependent exopeptidases"/>
    <property type="match status" value="1"/>
</dbReference>
<dbReference type="PRINTS" id="PR00932">
    <property type="entry name" value="AMINO1PTASE"/>
</dbReference>
<evidence type="ECO:0000256" key="10">
    <source>
        <dbReference type="RuleBase" id="RU004387"/>
    </source>
</evidence>
<protein>
    <recommendedName>
        <fullName evidence="10">M18 family aminopeptidase</fullName>
        <ecNumber evidence="10">3.4.11.-</ecNumber>
    </recommendedName>
</protein>
<dbReference type="NCBIfam" id="NF002759">
    <property type="entry name" value="PRK02813.1"/>
    <property type="match status" value="1"/>
</dbReference>
<comment type="similarity">
    <text evidence="2 9">Belongs to the peptidase M18 family.</text>
</comment>
<evidence type="ECO:0000256" key="2">
    <source>
        <dbReference type="ARBA" id="ARBA00008290"/>
    </source>
</evidence>
<dbReference type="InterPro" id="IPR001948">
    <property type="entry name" value="Peptidase_M18"/>
</dbReference>
<dbReference type="EMBL" id="CP121208">
    <property type="protein sequence ID" value="WFM83726.1"/>
    <property type="molecule type" value="Genomic_DNA"/>
</dbReference>
<dbReference type="InterPro" id="IPR023358">
    <property type="entry name" value="Peptidase_M18_dom2"/>
</dbReference>
<dbReference type="Proteomes" id="UP001215216">
    <property type="component" value="Chromosome"/>
</dbReference>
<keyword evidence="8 9" id="KW-0482">Metalloprotease</keyword>
<dbReference type="PANTHER" id="PTHR28570:SF3">
    <property type="entry name" value="ASPARTYL AMINOPEPTIDASE"/>
    <property type="match status" value="1"/>
</dbReference>
<keyword evidence="7 9" id="KW-0862">Zinc</keyword>